<comment type="caution">
    <text evidence="1">The sequence shown here is derived from an EMBL/GenBank/DDBJ whole genome shotgun (WGS) entry which is preliminary data.</text>
</comment>
<sequence>MFFKLFPAFKDKPAQVNVDGFLNEPESSFFDMSENRSQLYTYKAFDFEVSIPIIYAEFGYKSDILSDECGFEPEEADAFVIFGFSLSSKFGMDEAKAMQNIDEMIDLWKKKIQETQ</sequence>
<reference evidence="1 2" key="1">
    <citation type="submission" date="2018-04" db="EMBL/GenBank/DDBJ databases">
        <title>Novel Campyloabacter and Helicobacter Species and Strains.</title>
        <authorList>
            <person name="Mannion A.J."/>
            <person name="Shen Z."/>
            <person name="Fox J.G."/>
        </authorList>
    </citation>
    <scope>NUCLEOTIDE SEQUENCE [LARGE SCALE GENOMIC DNA]</scope>
    <source>
        <strain evidence="1 2">MIT 12-6600</strain>
    </source>
</reference>
<dbReference type="AlphaFoldDB" id="A0A3D8ITD6"/>
<dbReference type="OrthoDB" id="1809393at2"/>
<gene>
    <name evidence="1" type="ORF">CQA54_01720</name>
</gene>
<dbReference type="Proteomes" id="UP000256514">
    <property type="component" value="Unassembled WGS sequence"/>
</dbReference>
<name>A0A3D8ITD6_9HELI</name>
<dbReference type="RefSeq" id="WP_147288507.1">
    <property type="nucleotide sequence ID" value="NZ_NXLT01000001.1"/>
</dbReference>
<protein>
    <submittedName>
        <fullName evidence="1">Uncharacterized protein</fullName>
    </submittedName>
</protein>
<evidence type="ECO:0000313" key="1">
    <source>
        <dbReference type="EMBL" id="RDU68548.1"/>
    </source>
</evidence>
<dbReference type="EMBL" id="NXLT01000001">
    <property type="protein sequence ID" value="RDU68548.1"/>
    <property type="molecule type" value="Genomic_DNA"/>
</dbReference>
<keyword evidence="2" id="KW-1185">Reference proteome</keyword>
<proteinExistence type="predicted"/>
<organism evidence="1 2">
    <name type="scientific">Helicobacter equorum</name>
    <dbReference type="NCBI Taxonomy" id="361872"/>
    <lineage>
        <taxon>Bacteria</taxon>
        <taxon>Pseudomonadati</taxon>
        <taxon>Campylobacterota</taxon>
        <taxon>Epsilonproteobacteria</taxon>
        <taxon>Campylobacterales</taxon>
        <taxon>Helicobacteraceae</taxon>
        <taxon>Helicobacter</taxon>
    </lineage>
</organism>
<evidence type="ECO:0000313" key="2">
    <source>
        <dbReference type="Proteomes" id="UP000256514"/>
    </source>
</evidence>
<accession>A0A3D8ITD6</accession>